<dbReference type="PANTHER" id="PTHR42837">
    <property type="entry name" value="REGULATOR OF SIGMA-E PROTEASE RSEP"/>
    <property type="match status" value="1"/>
</dbReference>
<dbReference type="NCBIfam" id="TIGR00054">
    <property type="entry name" value="RIP metalloprotease RseP"/>
    <property type="match status" value="1"/>
</dbReference>
<dbReference type="GO" id="GO:0004222">
    <property type="term" value="F:metalloendopeptidase activity"/>
    <property type="evidence" value="ECO:0007669"/>
    <property type="project" value="InterPro"/>
</dbReference>
<dbReference type="CDD" id="cd23081">
    <property type="entry name" value="cpPDZ_EcRseP-like"/>
    <property type="match status" value="1"/>
</dbReference>
<dbReference type="SUPFAM" id="SSF50156">
    <property type="entry name" value="PDZ domain-like"/>
    <property type="match status" value="1"/>
</dbReference>
<dbReference type="Proteomes" id="UP000178197">
    <property type="component" value="Unassembled WGS sequence"/>
</dbReference>
<comment type="caution">
    <text evidence="13">The sequence shown here is derived from an EMBL/GenBank/DDBJ whole genome shotgun (WGS) entry which is preliminary data.</text>
</comment>
<dbReference type="PANTHER" id="PTHR42837:SF2">
    <property type="entry name" value="MEMBRANE METALLOPROTEASE ARASP2, CHLOROPLASTIC-RELATED"/>
    <property type="match status" value="1"/>
</dbReference>
<dbReference type="InterPro" id="IPR036034">
    <property type="entry name" value="PDZ_sf"/>
</dbReference>
<dbReference type="GO" id="GO:0016020">
    <property type="term" value="C:membrane"/>
    <property type="evidence" value="ECO:0007669"/>
    <property type="project" value="UniProtKB-SubCell"/>
</dbReference>
<evidence type="ECO:0000256" key="8">
    <source>
        <dbReference type="ARBA" id="ARBA00022989"/>
    </source>
</evidence>
<evidence type="ECO:0000256" key="5">
    <source>
        <dbReference type="ARBA" id="ARBA00022692"/>
    </source>
</evidence>
<evidence type="ECO:0000256" key="6">
    <source>
        <dbReference type="ARBA" id="ARBA00022801"/>
    </source>
</evidence>
<keyword evidence="7 11" id="KW-0862">Zinc</keyword>
<evidence type="ECO:0000256" key="4">
    <source>
        <dbReference type="ARBA" id="ARBA00022670"/>
    </source>
</evidence>
<protein>
    <recommendedName>
        <fullName evidence="11">Zinc metalloprotease</fullName>
        <ecNumber evidence="11">3.4.24.-</ecNumber>
    </recommendedName>
</protein>
<evidence type="ECO:0000256" key="11">
    <source>
        <dbReference type="RuleBase" id="RU362031"/>
    </source>
</evidence>
<evidence type="ECO:0000256" key="2">
    <source>
        <dbReference type="ARBA" id="ARBA00004141"/>
    </source>
</evidence>
<dbReference type="EC" id="3.4.24.-" evidence="11"/>
<dbReference type="EMBL" id="MGJT01000034">
    <property type="protein sequence ID" value="OGN11188.1"/>
    <property type="molecule type" value="Genomic_DNA"/>
</dbReference>
<feature type="transmembrane region" description="Helical" evidence="11">
    <location>
        <begin position="272"/>
        <end position="294"/>
    </location>
</feature>
<dbReference type="CDD" id="cd06163">
    <property type="entry name" value="S2P-M50_PDZ_RseP-like"/>
    <property type="match status" value="1"/>
</dbReference>
<keyword evidence="10 11" id="KW-0472">Membrane</keyword>
<feature type="transmembrane region" description="Helical" evidence="11">
    <location>
        <begin position="231"/>
        <end position="252"/>
    </location>
</feature>
<keyword evidence="9 11" id="KW-0482">Metalloprotease</keyword>
<evidence type="ECO:0000256" key="9">
    <source>
        <dbReference type="ARBA" id="ARBA00023049"/>
    </source>
</evidence>
<keyword evidence="4 13" id="KW-0645">Protease</keyword>
<dbReference type="Pfam" id="PF02163">
    <property type="entry name" value="Peptidase_M50"/>
    <property type="match status" value="1"/>
</dbReference>
<dbReference type="GO" id="GO:0046872">
    <property type="term" value="F:metal ion binding"/>
    <property type="evidence" value="ECO:0007669"/>
    <property type="project" value="UniProtKB-KW"/>
</dbReference>
<dbReference type="InterPro" id="IPR008915">
    <property type="entry name" value="Peptidase_M50"/>
</dbReference>
<dbReference type="Gene3D" id="2.30.42.10">
    <property type="match status" value="1"/>
</dbReference>
<organism evidence="13 14">
    <name type="scientific">Candidatus Yanofskybacteria bacterium RIFCSPHIGHO2_02_FULL_43_15c</name>
    <dbReference type="NCBI Taxonomy" id="1802679"/>
    <lineage>
        <taxon>Bacteria</taxon>
        <taxon>Candidatus Yanofskyibacteriota</taxon>
    </lineage>
</organism>
<keyword evidence="8 11" id="KW-1133">Transmembrane helix</keyword>
<comment type="similarity">
    <text evidence="3 11">Belongs to the peptidase M50B family.</text>
</comment>
<feature type="transmembrane region" description="Helical" evidence="11">
    <location>
        <begin position="323"/>
        <end position="343"/>
    </location>
</feature>
<comment type="subcellular location">
    <subcellularLocation>
        <location evidence="2">Membrane</location>
        <topology evidence="2">Multi-pass membrane protein</topology>
    </subcellularLocation>
</comment>
<keyword evidence="5 11" id="KW-0812">Transmembrane</keyword>
<evidence type="ECO:0000256" key="3">
    <source>
        <dbReference type="ARBA" id="ARBA00007931"/>
    </source>
</evidence>
<evidence type="ECO:0000313" key="13">
    <source>
        <dbReference type="EMBL" id="OGN11188.1"/>
    </source>
</evidence>
<dbReference type="InterPro" id="IPR004387">
    <property type="entry name" value="Pept_M50_Zn"/>
</dbReference>
<comment type="cofactor">
    <cofactor evidence="1 11">
        <name>Zn(2+)</name>
        <dbReference type="ChEBI" id="CHEBI:29105"/>
    </cofactor>
</comment>
<evidence type="ECO:0000259" key="12">
    <source>
        <dbReference type="Pfam" id="PF02163"/>
    </source>
</evidence>
<evidence type="ECO:0000256" key="7">
    <source>
        <dbReference type="ARBA" id="ARBA00022833"/>
    </source>
</evidence>
<feature type="domain" description="Peptidase M50" evidence="12">
    <location>
        <begin position="7"/>
        <end position="336"/>
    </location>
</feature>
<evidence type="ECO:0000313" key="14">
    <source>
        <dbReference type="Proteomes" id="UP000178197"/>
    </source>
</evidence>
<dbReference type="AlphaFoldDB" id="A0A1F8FF76"/>
<feature type="transmembrane region" description="Helical" evidence="11">
    <location>
        <begin position="99"/>
        <end position="123"/>
    </location>
</feature>
<evidence type="ECO:0000256" key="1">
    <source>
        <dbReference type="ARBA" id="ARBA00001947"/>
    </source>
</evidence>
<evidence type="ECO:0000256" key="10">
    <source>
        <dbReference type="ARBA" id="ARBA00023136"/>
    </source>
</evidence>
<sequence length="351" mass="39459">MQTLIAGLLVFTVVVSFHEFCHLLAAKWFGVKVKVYSIGFWKRIVWKRFGDTEYRISILPIGGYVRLAGEEGASDKDKGEDKNELPERLFSNKSAWQRFLIAAAGPASNYLLAFTLFAGVYFFHGLPVDNTYIAVAENFPAMNAGLKNEDRIITVNGRAVSSWNQLRVAITEFGGQVLLIEIERDKEFLSLKVKPEFHESAKRWVIGIQPIQKYGNVYNFKESVMNGAKDIYAFTVITIKGIANIILGKISAKENLGGPITVVQMSGSVAKLGFYNFAYWIGIISLSIGFFNFLPWPPLDGGHMAFNLLEIVMGRPLNQEIKIMAFNFGILLLIMLFFFTIYVDLGRLFGF</sequence>
<keyword evidence="11" id="KW-0479">Metal-binding</keyword>
<reference evidence="13 14" key="1">
    <citation type="journal article" date="2016" name="Nat. Commun.">
        <title>Thousands of microbial genomes shed light on interconnected biogeochemical processes in an aquifer system.</title>
        <authorList>
            <person name="Anantharaman K."/>
            <person name="Brown C.T."/>
            <person name="Hug L.A."/>
            <person name="Sharon I."/>
            <person name="Castelle C.J."/>
            <person name="Probst A.J."/>
            <person name="Thomas B.C."/>
            <person name="Singh A."/>
            <person name="Wilkins M.J."/>
            <person name="Karaoz U."/>
            <person name="Brodie E.L."/>
            <person name="Williams K.H."/>
            <person name="Hubbard S.S."/>
            <person name="Banfield J.F."/>
        </authorList>
    </citation>
    <scope>NUCLEOTIDE SEQUENCE [LARGE SCALE GENOMIC DNA]</scope>
</reference>
<proteinExistence type="inferred from homology"/>
<keyword evidence="6 11" id="KW-0378">Hydrolase</keyword>
<name>A0A1F8FF76_9BACT</name>
<gene>
    <name evidence="13" type="ORF">A3C71_00325</name>
</gene>
<dbReference type="GO" id="GO:0006508">
    <property type="term" value="P:proteolysis"/>
    <property type="evidence" value="ECO:0007669"/>
    <property type="project" value="UniProtKB-KW"/>
</dbReference>
<accession>A0A1F8FF76</accession>